<protein>
    <recommendedName>
        <fullName evidence="1">Phage-Barnase-EndoU-ColicinE5/D-RelE like nuclease 4 domain-containing protein</fullName>
    </recommendedName>
</protein>
<dbReference type="EMBL" id="DWWN01000003">
    <property type="protein sequence ID" value="HJC44636.1"/>
    <property type="molecule type" value="Genomic_DNA"/>
</dbReference>
<gene>
    <name evidence="2" type="ORF">H9703_00620</name>
</gene>
<evidence type="ECO:0000259" key="1">
    <source>
        <dbReference type="Pfam" id="PF18813"/>
    </source>
</evidence>
<dbReference type="Pfam" id="PF18813">
    <property type="entry name" value="PBECR4"/>
    <property type="match status" value="1"/>
</dbReference>
<reference evidence="2" key="2">
    <citation type="submission" date="2021-04" db="EMBL/GenBank/DDBJ databases">
        <authorList>
            <person name="Gilroy R."/>
        </authorList>
    </citation>
    <scope>NUCLEOTIDE SEQUENCE</scope>
    <source>
        <strain evidence="2">ChiSjej5B23-2810</strain>
    </source>
</reference>
<evidence type="ECO:0000313" key="3">
    <source>
        <dbReference type="Proteomes" id="UP000823906"/>
    </source>
</evidence>
<dbReference type="AlphaFoldDB" id="A0A9D2P763"/>
<organism evidence="2 3">
    <name type="scientific">Candidatus Faecalibacterium faecigallinarum</name>
    <dbReference type="NCBI Taxonomy" id="2838577"/>
    <lineage>
        <taxon>Bacteria</taxon>
        <taxon>Bacillati</taxon>
        <taxon>Bacillota</taxon>
        <taxon>Clostridia</taxon>
        <taxon>Eubacteriales</taxon>
        <taxon>Oscillospiraceae</taxon>
        <taxon>Faecalibacterium</taxon>
    </lineage>
</organism>
<comment type="caution">
    <text evidence="2">The sequence shown here is derived from an EMBL/GenBank/DDBJ whole genome shotgun (WGS) entry which is preliminary data.</text>
</comment>
<dbReference type="InterPro" id="IPR041420">
    <property type="entry name" value="PBECR4"/>
</dbReference>
<accession>A0A9D2P763</accession>
<evidence type="ECO:0000313" key="2">
    <source>
        <dbReference type="EMBL" id="HJC44636.1"/>
    </source>
</evidence>
<reference evidence="2" key="1">
    <citation type="journal article" date="2021" name="PeerJ">
        <title>Extensive microbial diversity within the chicken gut microbiome revealed by metagenomics and culture.</title>
        <authorList>
            <person name="Gilroy R."/>
            <person name="Ravi A."/>
            <person name="Getino M."/>
            <person name="Pursley I."/>
            <person name="Horton D.L."/>
            <person name="Alikhan N.F."/>
            <person name="Baker D."/>
            <person name="Gharbi K."/>
            <person name="Hall N."/>
            <person name="Watson M."/>
            <person name="Adriaenssens E.M."/>
            <person name="Foster-Nyarko E."/>
            <person name="Jarju S."/>
            <person name="Secka A."/>
            <person name="Antonio M."/>
            <person name="Oren A."/>
            <person name="Chaudhuri R.R."/>
            <person name="La Ragione R."/>
            <person name="Hildebrand F."/>
            <person name="Pallen M.J."/>
        </authorList>
    </citation>
    <scope>NUCLEOTIDE SEQUENCE</scope>
    <source>
        <strain evidence="2">ChiSjej5B23-2810</strain>
    </source>
</reference>
<proteinExistence type="predicted"/>
<name>A0A9D2P763_9FIRM</name>
<sequence>MRKVQDRKKIIHEISAAAELYKKNLVGRQFLYVFDGRFIEVMYKAENFLHLTGVGTGLSAKQFYKYAVNRILSTSQILFNAAHPYDLCVRKLQHLCDMAELAASECFMLEEIRTSTQLYKFGTTNLDFTLCFGLDSKREGSYIAQSLRDENCFAKSRDVYTVTHILSKQNDKKRYEKLLYMDKASSMAEIPVEVLQMMEPSLLEKK</sequence>
<feature type="domain" description="Phage-Barnase-EndoU-ColicinE5/D-RelE like nuclease 4" evidence="1">
    <location>
        <begin position="14"/>
        <end position="183"/>
    </location>
</feature>
<dbReference type="Proteomes" id="UP000823906">
    <property type="component" value="Unassembled WGS sequence"/>
</dbReference>